<gene>
    <name evidence="8" type="ORF">H4R20_006300</name>
</gene>
<dbReference type="EC" id="3.4.16.-" evidence="7"/>
<dbReference type="InterPro" id="IPR029058">
    <property type="entry name" value="AB_hydrolase_fold"/>
</dbReference>
<dbReference type="OrthoDB" id="443318at2759"/>
<comment type="caution">
    <text evidence="8">The sequence shown here is derived from an EMBL/GenBank/DDBJ whole genome shotgun (WGS) entry which is preliminary data.</text>
</comment>
<reference evidence="8" key="1">
    <citation type="submission" date="2022-07" db="EMBL/GenBank/DDBJ databases">
        <title>Phylogenomic reconstructions and comparative analyses of Kickxellomycotina fungi.</title>
        <authorList>
            <person name="Reynolds N.K."/>
            <person name="Stajich J.E."/>
            <person name="Barry K."/>
            <person name="Grigoriev I.V."/>
            <person name="Crous P."/>
            <person name="Smith M.E."/>
        </authorList>
    </citation>
    <scope>NUCLEOTIDE SEQUENCE</scope>
    <source>
        <strain evidence="8">NRRL 1565</strain>
    </source>
</reference>
<proteinExistence type="inferred from homology"/>
<keyword evidence="2 7" id="KW-0121">Carboxypeptidase</keyword>
<keyword evidence="9" id="KW-1185">Reference proteome</keyword>
<evidence type="ECO:0000256" key="5">
    <source>
        <dbReference type="ARBA" id="ARBA00022801"/>
    </source>
</evidence>
<dbReference type="InterPro" id="IPR001563">
    <property type="entry name" value="Peptidase_S10"/>
</dbReference>
<dbReference type="Proteomes" id="UP001140094">
    <property type="component" value="Unassembled WGS sequence"/>
</dbReference>
<evidence type="ECO:0000256" key="1">
    <source>
        <dbReference type="ARBA" id="ARBA00009431"/>
    </source>
</evidence>
<evidence type="ECO:0000256" key="4">
    <source>
        <dbReference type="ARBA" id="ARBA00022729"/>
    </source>
</evidence>
<evidence type="ECO:0000256" key="2">
    <source>
        <dbReference type="ARBA" id="ARBA00022645"/>
    </source>
</evidence>
<dbReference type="Gene3D" id="3.40.50.1820">
    <property type="entry name" value="alpha/beta hydrolase"/>
    <property type="match status" value="2"/>
</dbReference>
<dbReference type="EMBL" id="JANBUO010002614">
    <property type="protein sequence ID" value="KAJ2794211.1"/>
    <property type="molecule type" value="Genomic_DNA"/>
</dbReference>
<accession>A0A9W8HPS4</accession>
<evidence type="ECO:0000256" key="6">
    <source>
        <dbReference type="ARBA" id="ARBA00023180"/>
    </source>
</evidence>
<evidence type="ECO:0000313" key="9">
    <source>
        <dbReference type="Proteomes" id="UP001140094"/>
    </source>
</evidence>
<dbReference type="PRINTS" id="PR00724">
    <property type="entry name" value="CRBOXYPTASEC"/>
</dbReference>
<feature type="chain" id="PRO_5041015283" description="Carboxypeptidase" evidence="7">
    <location>
        <begin position="25"/>
        <end position="604"/>
    </location>
</feature>
<comment type="similarity">
    <text evidence="1 7">Belongs to the peptidase S10 family.</text>
</comment>
<dbReference type="Pfam" id="PF00450">
    <property type="entry name" value="Peptidase_S10"/>
    <property type="match status" value="2"/>
</dbReference>
<name>A0A9W8HPS4_9FUNG</name>
<keyword evidence="6" id="KW-0325">Glycoprotein</keyword>
<keyword evidence="4 7" id="KW-0732">Signal</keyword>
<dbReference type="InterPro" id="IPR018202">
    <property type="entry name" value="Ser_caboxypep_ser_AS"/>
</dbReference>
<keyword evidence="5 7" id="KW-0378">Hydrolase</keyword>
<dbReference type="PANTHER" id="PTHR11802">
    <property type="entry name" value="SERINE PROTEASE FAMILY S10 SERINE CARBOXYPEPTIDASE"/>
    <property type="match status" value="1"/>
</dbReference>
<feature type="signal peptide" evidence="7">
    <location>
        <begin position="1"/>
        <end position="24"/>
    </location>
</feature>
<dbReference type="GO" id="GO:0006508">
    <property type="term" value="P:proteolysis"/>
    <property type="evidence" value="ECO:0007669"/>
    <property type="project" value="UniProtKB-KW"/>
</dbReference>
<evidence type="ECO:0000313" key="8">
    <source>
        <dbReference type="EMBL" id="KAJ2794211.1"/>
    </source>
</evidence>
<dbReference type="AlphaFoldDB" id="A0A9W8HPS4"/>
<dbReference type="PANTHER" id="PTHR11802:SF3">
    <property type="entry name" value="RETINOID-INDUCIBLE SERINE CARBOXYPEPTIDASE"/>
    <property type="match status" value="1"/>
</dbReference>
<dbReference type="GO" id="GO:0004185">
    <property type="term" value="F:serine-type carboxypeptidase activity"/>
    <property type="evidence" value="ECO:0007669"/>
    <property type="project" value="UniProtKB-UniRule"/>
</dbReference>
<sequence>MRSPLLFWASFLLLYDGLISHVLGEHAGFQGDRVLGLPYRYGEQPLHESYSGHITVRTWTPPGALPDSGQAKLFYWYFPAIAPKVESPPLLLWLQGGPGSSSMVGLFTEMGPLELTDDGEFVRRNVTWANEYDLLFVDQPAGTGFSSVSPPANLTLDDLYPLARRLPANVTNAWRAKYPERVEKYAMIESPLSKEFIVAEAQSILHNLTLPVNQWPAHIRPFVRKLVDGLSARPSKIGDALRAQRQAAGFASLDGHSAVGEMLIPSAEAIADPFLVNKGYRPQIQAKSIWERVGLSDDENDDFVNGYATNMRGVGKDMWTFLQKFFARRPELQSRAFYIMSESYGGKYVPGVATYIEQKNEELLKGATDGQIIRLQGVLIGNSFVHPPLQVLAHGGIGFAWGLFDADQADTVDLLAFKAASYALTGDLEMGNEMRLMLFDYYRNVTGDVNSYDIRKRNHKYKRSYLTRGLNQQAVRRALHSEAIPYSHDWGVYYYLARDIMRTTAPLFPYLLEHGLEVQLVQGQFDFRDGVAGNTLWINEAQWNGKLAFAEADRQQWWLGKELLGYARRGGRLTHRVVLNAGHMAPGDQPEACQDMVDRFVGSS</sequence>
<evidence type="ECO:0000256" key="3">
    <source>
        <dbReference type="ARBA" id="ARBA00022670"/>
    </source>
</evidence>
<dbReference type="PROSITE" id="PS00131">
    <property type="entry name" value="CARBOXYPEPT_SER_SER"/>
    <property type="match status" value="1"/>
</dbReference>
<protein>
    <recommendedName>
        <fullName evidence="7">Carboxypeptidase</fullName>
        <ecNumber evidence="7">3.4.16.-</ecNumber>
    </recommendedName>
</protein>
<keyword evidence="3 7" id="KW-0645">Protease</keyword>
<evidence type="ECO:0000256" key="7">
    <source>
        <dbReference type="RuleBase" id="RU361156"/>
    </source>
</evidence>
<organism evidence="8 9">
    <name type="scientific">Coemansia guatemalensis</name>
    <dbReference type="NCBI Taxonomy" id="2761395"/>
    <lineage>
        <taxon>Eukaryota</taxon>
        <taxon>Fungi</taxon>
        <taxon>Fungi incertae sedis</taxon>
        <taxon>Zoopagomycota</taxon>
        <taxon>Kickxellomycotina</taxon>
        <taxon>Kickxellomycetes</taxon>
        <taxon>Kickxellales</taxon>
        <taxon>Kickxellaceae</taxon>
        <taxon>Coemansia</taxon>
    </lineage>
</organism>
<dbReference type="SUPFAM" id="SSF53474">
    <property type="entry name" value="alpha/beta-Hydrolases"/>
    <property type="match status" value="2"/>
</dbReference>